<dbReference type="eggNOG" id="KOG2095">
    <property type="taxonomic scope" value="Eukaryota"/>
</dbReference>
<dbReference type="SUPFAM" id="SSF56672">
    <property type="entry name" value="DNA/RNA polymerases"/>
    <property type="match status" value="1"/>
</dbReference>
<proteinExistence type="predicted"/>
<dbReference type="SUPFAM" id="SSF100879">
    <property type="entry name" value="Lesion bypass DNA polymerase (Y-family), little finger domain"/>
    <property type="match status" value="1"/>
</dbReference>
<reference evidence="10" key="2">
    <citation type="submission" date="2008-08" db="EMBL/GenBank/DDBJ databases">
        <authorList>
            <consortium name="Diatom Consortium"/>
            <person name="Grigoriev I."/>
            <person name="Grimwood J."/>
            <person name="Kuo A."/>
            <person name="Otillar R.P."/>
            <person name="Salamov A."/>
            <person name="Detter J.C."/>
            <person name="Lindquist E."/>
            <person name="Shapiro H."/>
            <person name="Lucas S."/>
            <person name="Glavina del Rio T."/>
            <person name="Pitluck S."/>
            <person name="Rokhsar D."/>
            <person name="Bowler C."/>
        </authorList>
    </citation>
    <scope>GENOME REANNOTATION</scope>
    <source>
        <strain evidence="10">CCAP 1055/1</strain>
    </source>
</reference>
<comment type="subcellular location">
    <subcellularLocation>
        <location evidence="1">Nucleus</location>
    </subcellularLocation>
</comment>
<evidence type="ECO:0000256" key="3">
    <source>
        <dbReference type="ARBA" id="ARBA00022723"/>
    </source>
</evidence>
<keyword evidence="10" id="KW-1185">Reference proteome</keyword>
<keyword evidence="4" id="KW-0227">DNA damage</keyword>
<reference evidence="9 10" key="1">
    <citation type="journal article" date="2008" name="Nature">
        <title>The Phaeodactylum genome reveals the evolutionary history of diatom genomes.</title>
        <authorList>
            <person name="Bowler C."/>
            <person name="Allen A.E."/>
            <person name="Badger J.H."/>
            <person name="Grimwood J."/>
            <person name="Jabbari K."/>
            <person name="Kuo A."/>
            <person name="Maheswari U."/>
            <person name="Martens C."/>
            <person name="Maumus F."/>
            <person name="Otillar R.P."/>
            <person name="Rayko E."/>
            <person name="Salamov A."/>
            <person name="Vandepoele K."/>
            <person name="Beszteri B."/>
            <person name="Gruber A."/>
            <person name="Heijde M."/>
            <person name="Katinka M."/>
            <person name="Mock T."/>
            <person name="Valentin K."/>
            <person name="Verret F."/>
            <person name="Berges J.A."/>
            <person name="Brownlee C."/>
            <person name="Cadoret J.P."/>
            <person name="Chiovitti A."/>
            <person name="Choi C.J."/>
            <person name="Coesel S."/>
            <person name="De Martino A."/>
            <person name="Detter J.C."/>
            <person name="Durkin C."/>
            <person name="Falciatore A."/>
            <person name="Fournet J."/>
            <person name="Haruta M."/>
            <person name="Huysman M.J."/>
            <person name="Jenkins B.D."/>
            <person name="Jiroutova K."/>
            <person name="Jorgensen R.E."/>
            <person name="Joubert Y."/>
            <person name="Kaplan A."/>
            <person name="Kroger N."/>
            <person name="Kroth P.G."/>
            <person name="La Roche J."/>
            <person name="Lindquist E."/>
            <person name="Lommer M."/>
            <person name="Martin-Jezequel V."/>
            <person name="Lopez P.J."/>
            <person name="Lucas S."/>
            <person name="Mangogna M."/>
            <person name="McGinnis K."/>
            <person name="Medlin L.K."/>
            <person name="Montsant A."/>
            <person name="Oudot-Le Secq M.P."/>
            <person name="Napoli C."/>
            <person name="Obornik M."/>
            <person name="Parker M.S."/>
            <person name="Petit J.L."/>
            <person name="Porcel B.M."/>
            <person name="Poulsen N."/>
            <person name="Robison M."/>
            <person name="Rychlewski L."/>
            <person name="Rynearson T.A."/>
            <person name="Schmutz J."/>
            <person name="Shapiro H."/>
            <person name="Siaut M."/>
            <person name="Stanley M."/>
            <person name="Sussman M.R."/>
            <person name="Taylor A.R."/>
            <person name="Vardi A."/>
            <person name="von Dassow P."/>
            <person name="Vyverman W."/>
            <person name="Willis A."/>
            <person name="Wyrwicz L.S."/>
            <person name="Rokhsar D.S."/>
            <person name="Weissenbach J."/>
            <person name="Armbrust E.V."/>
            <person name="Green B.R."/>
            <person name="Van de Peer Y."/>
            <person name="Grigoriev I.V."/>
        </authorList>
    </citation>
    <scope>NUCLEOTIDE SEQUENCE [LARGE SCALE GENOMIC DNA]</scope>
    <source>
        <strain evidence="9 10">CCAP 1055/1</strain>
    </source>
</reference>
<gene>
    <name evidence="9" type="ORF">PHATRDRAFT_44910</name>
</gene>
<dbReference type="GO" id="GO:0046872">
    <property type="term" value="F:metal ion binding"/>
    <property type="evidence" value="ECO:0007669"/>
    <property type="project" value="UniProtKB-KW"/>
</dbReference>
<name>B7FW32_PHATC</name>
<keyword evidence="2" id="KW-0808">Transferase</keyword>
<dbReference type="Proteomes" id="UP000000759">
    <property type="component" value="Chromosome 5"/>
</dbReference>
<dbReference type="PIRSF" id="PIRSF036603">
    <property type="entry name" value="DPol_eta"/>
    <property type="match status" value="1"/>
</dbReference>
<dbReference type="EMBL" id="CM000608">
    <property type="protein sequence ID" value="EEC49731.1"/>
    <property type="molecule type" value="Genomic_DNA"/>
</dbReference>
<dbReference type="InterPro" id="IPR043128">
    <property type="entry name" value="Rev_trsase/Diguanyl_cyclase"/>
</dbReference>
<dbReference type="STRING" id="556484.B7FW32"/>
<keyword evidence="3" id="KW-0479">Metal-binding</keyword>
<dbReference type="Gene3D" id="3.40.1170.60">
    <property type="match status" value="1"/>
</dbReference>
<dbReference type="InterPro" id="IPR052230">
    <property type="entry name" value="DNA_polymerase_eta"/>
</dbReference>
<dbReference type="PaxDb" id="2850-Phatr44910"/>
<dbReference type="InterPro" id="IPR017961">
    <property type="entry name" value="DNA_pol_Y-fam_little_finger"/>
</dbReference>
<keyword evidence="6" id="KW-0539">Nucleus</keyword>
<dbReference type="GO" id="GO:0035861">
    <property type="term" value="C:site of double-strand break"/>
    <property type="evidence" value="ECO:0007669"/>
    <property type="project" value="TreeGrafter"/>
</dbReference>
<evidence type="ECO:0000313" key="10">
    <source>
        <dbReference type="Proteomes" id="UP000000759"/>
    </source>
</evidence>
<keyword evidence="5" id="KW-0234">DNA repair</keyword>
<evidence type="ECO:0000256" key="7">
    <source>
        <dbReference type="ARBA" id="ARBA00044975"/>
    </source>
</evidence>
<dbReference type="OrthoDB" id="447129at2759"/>
<evidence type="ECO:0000256" key="1">
    <source>
        <dbReference type="ARBA" id="ARBA00004123"/>
    </source>
</evidence>
<evidence type="ECO:0000256" key="4">
    <source>
        <dbReference type="ARBA" id="ARBA00022763"/>
    </source>
</evidence>
<evidence type="ECO:0000259" key="8">
    <source>
        <dbReference type="PROSITE" id="PS50173"/>
    </source>
</evidence>
<evidence type="ECO:0000313" key="9">
    <source>
        <dbReference type="EMBL" id="EEC49731.1"/>
    </source>
</evidence>
<dbReference type="AlphaFoldDB" id="B7FW32"/>
<dbReference type="GO" id="GO:0005634">
    <property type="term" value="C:nucleus"/>
    <property type="evidence" value="ECO:0007669"/>
    <property type="project" value="UniProtKB-SubCell"/>
</dbReference>
<dbReference type="GO" id="GO:0042276">
    <property type="term" value="P:error-prone translesion synthesis"/>
    <property type="evidence" value="ECO:0007669"/>
    <property type="project" value="TreeGrafter"/>
</dbReference>
<dbReference type="InterPro" id="IPR001126">
    <property type="entry name" value="UmuC"/>
</dbReference>
<sequence length="592" mass="65561">MSSTLAPNEAIWITQRSLEKNPQAHVTPTTNQSKARVVLLLDLDCFYAQCECVRLGWDAMEIPLALLQWDSVLAVTYPARKYGIKRGDSWDTVHQKSQGACYAVHVPILTTNGSRTDRVATLPPGEVLAWVENQFGDNVVLERASIDEFFLDVTNVCYLESTLDVCDLGSNNSLEGALQETAVVGQSEIMTLVRNGMDVDVEALQRGAHLARCIRDEVRTLLGFTLSAGIGSNKTIAKLSAAYGKPNGQAITYPQFVDTLLADTEIRKCRNLGGKLGKTVQALLPADAPTTVHSIAKYLSLPTLEQHFEAPTAAWVYRVARGVDTEPVASKNESALTKSITAFKSLPFDVQGHDWESLASWIRLLADEIVSRVERDASRNGRYPKSCTIQYAGNGTTGQRNKSIRVPFPAERLSKNKKIDELCGVVPKTVQAKENSGFRLRRIGLCAIDFRNRPASGIDRFFCNTCTSSQPKSSKGLAMREQVSANVSFCEPLDLLLAQATDEHVAGMVQTDFAKRQDKVVSNVRNPTLKEGKPVNRIFQPQINSDKELAEKLQSAFDRENQALEALDRKAKTNLYRKSKARKIDDFFFTKR</sequence>
<dbReference type="Gene3D" id="3.30.70.270">
    <property type="match status" value="1"/>
</dbReference>
<dbReference type="Gene3D" id="1.10.150.20">
    <property type="entry name" value="5' to 3' exonuclease, C-terminal subdomain"/>
    <property type="match status" value="1"/>
</dbReference>
<dbReference type="GO" id="GO:0005657">
    <property type="term" value="C:replication fork"/>
    <property type="evidence" value="ECO:0007669"/>
    <property type="project" value="TreeGrafter"/>
</dbReference>
<dbReference type="GeneID" id="7199604"/>
<dbReference type="InParanoid" id="B7FW32"/>
<dbReference type="InterPro" id="IPR043502">
    <property type="entry name" value="DNA/RNA_pol_sf"/>
</dbReference>
<dbReference type="Pfam" id="PF21704">
    <property type="entry name" value="POLH-Rev1_HhH"/>
    <property type="match status" value="1"/>
</dbReference>
<dbReference type="PROSITE" id="PS50173">
    <property type="entry name" value="UMUC"/>
    <property type="match status" value="1"/>
</dbReference>
<dbReference type="GO" id="GO:0009314">
    <property type="term" value="P:response to radiation"/>
    <property type="evidence" value="ECO:0007669"/>
    <property type="project" value="TreeGrafter"/>
</dbReference>
<evidence type="ECO:0000256" key="2">
    <source>
        <dbReference type="ARBA" id="ARBA00022679"/>
    </source>
</evidence>
<feature type="domain" description="UmuC" evidence="8">
    <location>
        <begin position="38"/>
        <end position="273"/>
    </location>
</feature>
<accession>B7FW32</accession>
<dbReference type="Pfam" id="PF00817">
    <property type="entry name" value="IMS"/>
    <property type="match status" value="1"/>
</dbReference>
<dbReference type="InterPro" id="IPR036775">
    <property type="entry name" value="DNA_pol_Y-fam_lit_finger_sf"/>
</dbReference>
<dbReference type="Pfam" id="PF11799">
    <property type="entry name" value="IMS_C"/>
    <property type="match status" value="1"/>
</dbReference>
<dbReference type="KEGG" id="pti:PHATRDRAFT_44910"/>
<protein>
    <recommendedName>
        <fullName evidence="7">DNA polymerase eta</fullName>
    </recommendedName>
</protein>
<dbReference type="RefSeq" id="XP_002179033.1">
    <property type="nucleotide sequence ID" value="XM_002178997.1"/>
</dbReference>
<dbReference type="GO" id="GO:0006281">
    <property type="term" value="P:DNA repair"/>
    <property type="evidence" value="ECO:0007669"/>
    <property type="project" value="UniProtKB-KW"/>
</dbReference>
<dbReference type="PANTHER" id="PTHR45873">
    <property type="entry name" value="DNA POLYMERASE ETA"/>
    <property type="match status" value="1"/>
</dbReference>
<dbReference type="PANTHER" id="PTHR45873:SF1">
    <property type="entry name" value="DNA POLYMERASE ETA"/>
    <property type="match status" value="1"/>
</dbReference>
<evidence type="ECO:0000256" key="5">
    <source>
        <dbReference type="ARBA" id="ARBA00023204"/>
    </source>
</evidence>
<organism evidence="9 10">
    <name type="scientific">Phaeodactylum tricornutum (strain CCAP 1055/1)</name>
    <dbReference type="NCBI Taxonomy" id="556484"/>
    <lineage>
        <taxon>Eukaryota</taxon>
        <taxon>Sar</taxon>
        <taxon>Stramenopiles</taxon>
        <taxon>Ochrophyta</taxon>
        <taxon>Bacillariophyta</taxon>
        <taxon>Bacillariophyceae</taxon>
        <taxon>Bacillariophycidae</taxon>
        <taxon>Naviculales</taxon>
        <taxon>Phaeodactylaceae</taxon>
        <taxon>Phaeodactylum</taxon>
    </lineage>
</organism>
<dbReference type="GO" id="GO:0003887">
    <property type="term" value="F:DNA-directed DNA polymerase activity"/>
    <property type="evidence" value="ECO:0007669"/>
    <property type="project" value="TreeGrafter"/>
</dbReference>
<dbReference type="Gene3D" id="3.30.1490.100">
    <property type="entry name" value="DNA polymerase, Y-family, little finger domain"/>
    <property type="match status" value="1"/>
</dbReference>
<dbReference type="GO" id="GO:0003684">
    <property type="term" value="F:damaged DNA binding"/>
    <property type="evidence" value="ECO:0007669"/>
    <property type="project" value="InterPro"/>
</dbReference>
<evidence type="ECO:0000256" key="6">
    <source>
        <dbReference type="ARBA" id="ARBA00023242"/>
    </source>
</evidence>